<dbReference type="AlphaFoldDB" id="A0A2N5TE71"/>
<dbReference type="EMBL" id="PGCJ01000708">
    <property type="protein sequence ID" value="PLW23805.1"/>
    <property type="molecule type" value="Genomic_DNA"/>
</dbReference>
<protein>
    <submittedName>
        <fullName evidence="1">Uncharacterized protein</fullName>
    </submittedName>
</protein>
<name>A0A2N5TE71_9BASI</name>
<sequence>MNPQAPFLIGFTAIACISNFVRRPFKNCFILASKDLFQLGVDQVIEASLSIKIDNPEYISFWVSAC</sequence>
<evidence type="ECO:0000313" key="1">
    <source>
        <dbReference type="EMBL" id="PLW23805.1"/>
    </source>
</evidence>
<dbReference type="Proteomes" id="UP000235388">
    <property type="component" value="Unassembled WGS sequence"/>
</dbReference>
<evidence type="ECO:0000313" key="2">
    <source>
        <dbReference type="Proteomes" id="UP000235388"/>
    </source>
</evidence>
<comment type="caution">
    <text evidence="1">The sequence shown here is derived from an EMBL/GenBank/DDBJ whole genome shotgun (WGS) entry which is preliminary data.</text>
</comment>
<organism evidence="1 2">
    <name type="scientific">Puccinia coronata f. sp. avenae</name>
    <dbReference type="NCBI Taxonomy" id="200324"/>
    <lineage>
        <taxon>Eukaryota</taxon>
        <taxon>Fungi</taxon>
        <taxon>Dikarya</taxon>
        <taxon>Basidiomycota</taxon>
        <taxon>Pucciniomycotina</taxon>
        <taxon>Pucciniomycetes</taxon>
        <taxon>Pucciniales</taxon>
        <taxon>Pucciniaceae</taxon>
        <taxon>Puccinia</taxon>
    </lineage>
</organism>
<keyword evidence="2" id="KW-1185">Reference proteome</keyword>
<accession>A0A2N5TE71</accession>
<proteinExistence type="predicted"/>
<gene>
    <name evidence="1" type="ORF">PCANC_27938</name>
</gene>
<reference evidence="1 2" key="1">
    <citation type="submission" date="2017-11" db="EMBL/GenBank/DDBJ databases">
        <title>De novo assembly and phasing of dikaryotic genomes from two isolates of Puccinia coronata f. sp. avenae, the causal agent of oat crown rust.</title>
        <authorList>
            <person name="Miller M.E."/>
            <person name="Zhang Y."/>
            <person name="Omidvar V."/>
            <person name="Sperschneider J."/>
            <person name="Schwessinger B."/>
            <person name="Raley C."/>
            <person name="Palmer J.M."/>
            <person name="Garnica D."/>
            <person name="Upadhyaya N."/>
            <person name="Rathjen J."/>
            <person name="Taylor J.M."/>
            <person name="Park R.F."/>
            <person name="Dodds P.N."/>
            <person name="Hirsch C.D."/>
            <person name="Kianian S.F."/>
            <person name="Figueroa M."/>
        </authorList>
    </citation>
    <scope>NUCLEOTIDE SEQUENCE [LARGE SCALE GENOMIC DNA]</scope>
    <source>
        <strain evidence="1">12NC29</strain>
    </source>
</reference>